<dbReference type="KEGG" id="dtm:BJL86_2876"/>
<evidence type="ECO:0008006" key="5">
    <source>
        <dbReference type="Google" id="ProtNLM"/>
    </source>
</evidence>
<keyword evidence="2" id="KW-0812">Transmembrane</keyword>
<feature type="transmembrane region" description="Helical" evidence="2">
    <location>
        <begin position="89"/>
        <end position="112"/>
    </location>
</feature>
<evidence type="ECO:0000313" key="4">
    <source>
        <dbReference type="Proteomes" id="UP000186104"/>
    </source>
</evidence>
<dbReference type="Proteomes" id="UP000186104">
    <property type="component" value="Chromosome"/>
</dbReference>
<feature type="region of interest" description="Disordered" evidence="1">
    <location>
        <begin position="1"/>
        <end position="79"/>
    </location>
</feature>
<evidence type="ECO:0000313" key="3">
    <source>
        <dbReference type="EMBL" id="ANI93636.1"/>
    </source>
</evidence>
<keyword evidence="2" id="KW-0472">Membrane</keyword>
<feature type="compositionally biased region" description="Gly residues" evidence="1">
    <location>
        <begin position="64"/>
        <end position="79"/>
    </location>
</feature>
<dbReference type="AlphaFoldDB" id="A0A173LN02"/>
<dbReference type="OrthoDB" id="4775039at2"/>
<dbReference type="EMBL" id="CP015961">
    <property type="protein sequence ID" value="ANI93636.1"/>
    <property type="molecule type" value="Genomic_DNA"/>
</dbReference>
<evidence type="ECO:0000256" key="2">
    <source>
        <dbReference type="SAM" id="Phobius"/>
    </source>
</evidence>
<organism evidence="3 4">
    <name type="scientific">Dietzia timorensis</name>
    <dbReference type="NCBI Taxonomy" id="499555"/>
    <lineage>
        <taxon>Bacteria</taxon>
        <taxon>Bacillati</taxon>
        <taxon>Actinomycetota</taxon>
        <taxon>Actinomycetes</taxon>
        <taxon>Mycobacteriales</taxon>
        <taxon>Dietziaceae</taxon>
        <taxon>Dietzia</taxon>
    </lineage>
</organism>
<proteinExistence type="predicted"/>
<sequence>MQPPQSPNSGPGAQGPTPDPVPGFGPRGESAPRGSAQGDGNAAGHGRGPSSGAPTGGYASAPSGQGGPGGFGGASGSGGAKSGGLNTKLIIAIAAVLAVIVIVAALIFFVFTDRSPEARAQKDIESTLQNLSEVTSVEEFSSQICEEFRPDTDVMNSLSEISGQSGVDFDAQFTEQIRAAFPASLDVESVELDGDNATAHVTSSDDEGASTDEDVQMRQEDGSWLVCDPAVGTGGLPAGQGQ</sequence>
<keyword evidence="2" id="KW-1133">Transmembrane helix</keyword>
<protein>
    <recommendedName>
        <fullName evidence="5">DUF4878 domain-containing protein</fullName>
    </recommendedName>
</protein>
<dbReference type="STRING" id="499555.BJL86_2876"/>
<reference evidence="3 4" key="1">
    <citation type="submission" date="2016-06" db="EMBL/GenBank/DDBJ databases">
        <title>Complete genome sequence of a saline-alkali tolerant type strain Dietzia timorensis ID05-A0528T.</title>
        <authorList>
            <person name="Wu X."/>
        </authorList>
    </citation>
    <scope>NUCLEOTIDE SEQUENCE [LARGE SCALE GENOMIC DNA]</scope>
    <source>
        <strain evidence="3 4">ID05-A0528</strain>
    </source>
</reference>
<gene>
    <name evidence="3" type="ORF">BJL86_2876</name>
</gene>
<name>A0A173LN02_9ACTN</name>
<dbReference type="RefSeq" id="WP_083657654.1">
    <property type="nucleotide sequence ID" value="NZ_CP015961.1"/>
</dbReference>
<accession>A0A173LN02</accession>
<keyword evidence="4" id="KW-1185">Reference proteome</keyword>
<evidence type="ECO:0000256" key="1">
    <source>
        <dbReference type="SAM" id="MobiDB-lite"/>
    </source>
</evidence>